<dbReference type="AlphaFoldDB" id="A0A8J1UV99"/>
<dbReference type="EMBL" id="CAIIXF020000001">
    <property type="protein sequence ID" value="CAH1772613.1"/>
    <property type="molecule type" value="Genomic_DNA"/>
</dbReference>
<evidence type="ECO:0000313" key="2">
    <source>
        <dbReference type="Proteomes" id="UP000749559"/>
    </source>
</evidence>
<gene>
    <name evidence="1" type="ORF">OFUS_LOCUS348</name>
</gene>
<name>A0A8J1UV99_OWEFU</name>
<accession>A0A8J1UV99</accession>
<keyword evidence="2" id="KW-1185">Reference proteome</keyword>
<sequence length="181" mass="20589">MLLFTLLAACLVSYASCDQATDELVAEFESALLAVPEYKWPAEFRQKFNSISNYGGNAEHWCCKNPDNGGMVPPKTLRVKKVATVYQSQERKVKTGYTKCGWMSTNTCSIYALRYFSQAKYMYREELVLAPQACGRAKGTELVCCVGYVEILKNCMDQYWVVDNIDLIKRLQDLQKREKSG</sequence>
<protein>
    <submittedName>
        <fullName evidence="1">Uncharacterized protein</fullName>
    </submittedName>
</protein>
<evidence type="ECO:0000313" key="1">
    <source>
        <dbReference type="EMBL" id="CAH1772613.1"/>
    </source>
</evidence>
<comment type="caution">
    <text evidence="1">The sequence shown here is derived from an EMBL/GenBank/DDBJ whole genome shotgun (WGS) entry which is preliminary data.</text>
</comment>
<reference evidence="1" key="1">
    <citation type="submission" date="2022-03" db="EMBL/GenBank/DDBJ databases">
        <authorList>
            <person name="Martin C."/>
        </authorList>
    </citation>
    <scope>NUCLEOTIDE SEQUENCE</scope>
</reference>
<proteinExistence type="predicted"/>
<organism evidence="1 2">
    <name type="scientific">Owenia fusiformis</name>
    <name type="common">Polychaete worm</name>
    <dbReference type="NCBI Taxonomy" id="6347"/>
    <lineage>
        <taxon>Eukaryota</taxon>
        <taxon>Metazoa</taxon>
        <taxon>Spiralia</taxon>
        <taxon>Lophotrochozoa</taxon>
        <taxon>Annelida</taxon>
        <taxon>Polychaeta</taxon>
        <taxon>Sedentaria</taxon>
        <taxon>Canalipalpata</taxon>
        <taxon>Sabellida</taxon>
        <taxon>Oweniida</taxon>
        <taxon>Oweniidae</taxon>
        <taxon>Owenia</taxon>
    </lineage>
</organism>
<dbReference type="Proteomes" id="UP000749559">
    <property type="component" value="Unassembled WGS sequence"/>
</dbReference>